<comment type="caution">
    <text evidence="2">The sequence shown here is derived from an EMBL/GenBank/DDBJ whole genome shotgun (WGS) entry which is preliminary data.</text>
</comment>
<evidence type="ECO:0000256" key="1">
    <source>
        <dbReference type="SAM" id="Phobius"/>
    </source>
</evidence>
<keyword evidence="1" id="KW-0812">Transmembrane</keyword>
<gene>
    <name evidence="2" type="ORF">IP91_03082</name>
</gene>
<accession>A0A562R634</accession>
<evidence type="ECO:0000313" key="3">
    <source>
        <dbReference type="Proteomes" id="UP000318431"/>
    </source>
</evidence>
<dbReference type="EMBL" id="VLLB01000005">
    <property type="protein sequence ID" value="TWI64313.1"/>
    <property type="molecule type" value="Genomic_DNA"/>
</dbReference>
<sequence>MARVPLWLSGFPNWPAMLVAPSLALGNLSVVYALVTPSCALQTTTLLHVLSAIAVVLCVLLSLPPFLRWRRRGGHTGSDDPAVRDRFMALIAWVVGALSAFMVLAQWLPVWVLSPCFA</sequence>
<organism evidence="2 3">
    <name type="scientific">Pseudoduganella lurida</name>
    <dbReference type="NCBI Taxonomy" id="1036180"/>
    <lineage>
        <taxon>Bacteria</taxon>
        <taxon>Pseudomonadati</taxon>
        <taxon>Pseudomonadota</taxon>
        <taxon>Betaproteobacteria</taxon>
        <taxon>Burkholderiales</taxon>
        <taxon>Oxalobacteraceae</taxon>
        <taxon>Telluria group</taxon>
        <taxon>Pseudoduganella</taxon>
    </lineage>
</organism>
<keyword evidence="1" id="KW-0472">Membrane</keyword>
<name>A0A562R634_9BURK</name>
<evidence type="ECO:0000313" key="2">
    <source>
        <dbReference type="EMBL" id="TWI64313.1"/>
    </source>
</evidence>
<reference evidence="2 3" key="1">
    <citation type="journal article" date="2015" name="Stand. Genomic Sci.">
        <title>Genomic Encyclopedia of Bacterial and Archaeal Type Strains, Phase III: the genomes of soil and plant-associated and newly described type strains.</title>
        <authorList>
            <person name="Whitman W.B."/>
            <person name="Woyke T."/>
            <person name="Klenk H.P."/>
            <person name="Zhou Y."/>
            <person name="Lilburn T.G."/>
            <person name="Beck B.J."/>
            <person name="De Vos P."/>
            <person name="Vandamme P."/>
            <person name="Eisen J.A."/>
            <person name="Garrity G."/>
            <person name="Hugenholtz P."/>
            <person name="Kyrpides N.C."/>
        </authorList>
    </citation>
    <scope>NUCLEOTIDE SEQUENCE [LARGE SCALE GENOMIC DNA]</scope>
    <source>
        <strain evidence="2 3">CGMCC 1.10822</strain>
    </source>
</reference>
<dbReference type="OrthoDB" id="8757136at2"/>
<proteinExistence type="predicted"/>
<dbReference type="RefSeq" id="WP_145649977.1">
    <property type="nucleotide sequence ID" value="NZ_VLLB01000005.1"/>
</dbReference>
<keyword evidence="1" id="KW-1133">Transmembrane helix</keyword>
<feature type="transmembrane region" description="Helical" evidence="1">
    <location>
        <begin position="46"/>
        <end position="67"/>
    </location>
</feature>
<protein>
    <submittedName>
        <fullName evidence="2">Uncharacterized protein</fullName>
    </submittedName>
</protein>
<dbReference type="AlphaFoldDB" id="A0A562R634"/>
<feature type="transmembrane region" description="Helical" evidence="1">
    <location>
        <begin position="87"/>
        <end position="108"/>
    </location>
</feature>
<feature type="transmembrane region" description="Helical" evidence="1">
    <location>
        <begin position="12"/>
        <end position="34"/>
    </location>
</feature>
<keyword evidence="3" id="KW-1185">Reference proteome</keyword>
<dbReference type="Proteomes" id="UP000318431">
    <property type="component" value="Unassembled WGS sequence"/>
</dbReference>